<protein>
    <submittedName>
        <fullName evidence="2">Uncharacterized protein</fullName>
    </submittedName>
</protein>
<dbReference type="RefSeq" id="WP_132109282.1">
    <property type="nucleotide sequence ID" value="NZ_SMFO01000001.1"/>
</dbReference>
<dbReference type="AlphaFoldDB" id="A0A4R5D325"/>
<sequence>MKLTNQQIQYISDYIASQDIKWYELQVELTDHMISSMEEFWTNDPELTFHQVKQYAEDKFGRNGFKAIEKERTKILRKEHRNCHVKLIKEYFKLPKILLSVLAVFMVYKSSFYFDDSVVFIRVLFGILLGFSVFSIINWYRFRKINGKRFLSLETAYIMNNSTLSISFYSIFLIKSWKDSVGDSYEFIIFFCSLWVLGILVQITGRHLTNKVVTDIKRQYQLS</sequence>
<evidence type="ECO:0000313" key="2">
    <source>
        <dbReference type="EMBL" id="TDE06777.1"/>
    </source>
</evidence>
<keyword evidence="3" id="KW-1185">Reference proteome</keyword>
<gene>
    <name evidence="2" type="ORF">E0F98_03945</name>
</gene>
<keyword evidence="1" id="KW-0812">Transmembrane</keyword>
<feature type="transmembrane region" description="Helical" evidence="1">
    <location>
        <begin position="151"/>
        <end position="172"/>
    </location>
</feature>
<dbReference type="EMBL" id="SMFO01000001">
    <property type="protein sequence ID" value="TDE06777.1"/>
    <property type="molecule type" value="Genomic_DNA"/>
</dbReference>
<feature type="transmembrane region" description="Helical" evidence="1">
    <location>
        <begin position="184"/>
        <end position="201"/>
    </location>
</feature>
<feature type="transmembrane region" description="Helical" evidence="1">
    <location>
        <begin position="120"/>
        <end position="139"/>
    </location>
</feature>
<evidence type="ECO:0000256" key="1">
    <source>
        <dbReference type="SAM" id="Phobius"/>
    </source>
</evidence>
<reference evidence="2 3" key="1">
    <citation type="submission" date="2019-03" db="EMBL/GenBank/DDBJ databases">
        <title>Flavobacterium TSA-D2 sp. nov., isolated from arctic soil.</title>
        <authorList>
            <person name="Chaudhary D.K."/>
        </authorList>
    </citation>
    <scope>NUCLEOTIDE SEQUENCE [LARGE SCALE GENOMIC DNA]</scope>
    <source>
        <strain evidence="2 3">TSA-D2</strain>
    </source>
</reference>
<feature type="transmembrane region" description="Helical" evidence="1">
    <location>
        <begin position="97"/>
        <end position="114"/>
    </location>
</feature>
<proteinExistence type="predicted"/>
<dbReference type="Proteomes" id="UP000294597">
    <property type="component" value="Unassembled WGS sequence"/>
</dbReference>
<keyword evidence="1" id="KW-0472">Membrane</keyword>
<keyword evidence="1" id="KW-1133">Transmembrane helix</keyword>
<name>A0A4R5D325_9FLAO</name>
<accession>A0A4R5D325</accession>
<organism evidence="2 3">
    <name type="scientific">Flavobacterium hiemivividum</name>
    <dbReference type="NCBI Taxonomy" id="2541734"/>
    <lineage>
        <taxon>Bacteria</taxon>
        <taxon>Pseudomonadati</taxon>
        <taxon>Bacteroidota</taxon>
        <taxon>Flavobacteriia</taxon>
        <taxon>Flavobacteriales</taxon>
        <taxon>Flavobacteriaceae</taxon>
        <taxon>Flavobacterium</taxon>
    </lineage>
</organism>
<evidence type="ECO:0000313" key="3">
    <source>
        <dbReference type="Proteomes" id="UP000294597"/>
    </source>
</evidence>
<comment type="caution">
    <text evidence="2">The sequence shown here is derived from an EMBL/GenBank/DDBJ whole genome shotgun (WGS) entry which is preliminary data.</text>
</comment>